<keyword evidence="3 9" id="KW-0732">Signal</keyword>
<proteinExistence type="inferred from homology"/>
<dbReference type="CDD" id="cd08603">
    <property type="entry name" value="GDPD_SHV3_repeat_1"/>
    <property type="match status" value="1"/>
</dbReference>
<reference evidence="12" key="1">
    <citation type="journal article" date="2017" name="Nat. Commun.">
        <title>The asparagus genome sheds light on the origin and evolution of a young Y chromosome.</title>
        <authorList>
            <person name="Harkess A."/>
            <person name="Zhou J."/>
            <person name="Xu C."/>
            <person name="Bowers J.E."/>
            <person name="Van der Hulst R."/>
            <person name="Ayyampalayam S."/>
            <person name="Mercati F."/>
            <person name="Riccardi P."/>
            <person name="McKain M.R."/>
            <person name="Kakrana A."/>
            <person name="Tang H."/>
            <person name="Ray J."/>
            <person name="Groenendijk J."/>
            <person name="Arikit S."/>
            <person name="Mathioni S.M."/>
            <person name="Nakano M."/>
            <person name="Shan H."/>
            <person name="Telgmann-Rauber A."/>
            <person name="Kanno A."/>
            <person name="Yue Z."/>
            <person name="Chen H."/>
            <person name="Li W."/>
            <person name="Chen Y."/>
            <person name="Xu X."/>
            <person name="Zhang Y."/>
            <person name="Luo S."/>
            <person name="Chen H."/>
            <person name="Gao J."/>
            <person name="Mao Z."/>
            <person name="Pires J.C."/>
            <person name="Luo M."/>
            <person name="Kudrna D."/>
            <person name="Wing R.A."/>
            <person name="Meyers B.C."/>
            <person name="Yi K."/>
            <person name="Kong H."/>
            <person name="Lavrijsen P."/>
            <person name="Sunseri F."/>
            <person name="Falavigna A."/>
            <person name="Ye Y."/>
            <person name="Leebens-Mack J.H."/>
            <person name="Chen G."/>
        </authorList>
    </citation>
    <scope>NUCLEOTIDE SEQUENCE [LARGE SCALE GENOMIC DNA]</scope>
    <source>
        <strain evidence="12">cv. DH0086</strain>
    </source>
</reference>
<dbReference type="PANTHER" id="PTHR43620:SF7">
    <property type="entry name" value="GLYCEROPHOSPHODIESTER PHOSPHODIESTERASE GDPD5-RELATED"/>
    <property type="match status" value="1"/>
</dbReference>
<dbReference type="PANTHER" id="PTHR43620">
    <property type="entry name" value="GLYCEROPHOSPHORYL DIESTER PHOSPHODIESTERASE"/>
    <property type="match status" value="1"/>
</dbReference>
<accession>A0A5P1FLQ0</accession>
<name>A0A5P1FLQ0_ASPOF</name>
<evidence type="ECO:0000256" key="6">
    <source>
        <dbReference type="ARBA" id="ARBA00023180"/>
    </source>
</evidence>
<evidence type="ECO:0000256" key="1">
    <source>
        <dbReference type="ARBA" id="ARBA00007277"/>
    </source>
</evidence>
<keyword evidence="6" id="KW-0325">Glycoprotein</keyword>
<comment type="similarity">
    <text evidence="1">Belongs to the glycerophosphoryl diester phosphodiesterase family.</text>
</comment>
<dbReference type="CDD" id="cd08604">
    <property type="entry name" value="GDPD_SHV3_repeat_2"/>
    <property type="match status" value="1"/>
</dbReference>
<evidence type="ECO:0000313" key="11">
    <source>
        <dbReference type="EMBL" id="ONK79062.1"/>
    </source>
</evidence>
<dbReference type="SUPFAM" id="SSF51695">
    <property type="entry name" value="PLC-like phosphodiesterases"/>
    <property type="match status" value="2"/>
</dbReference>
<dbReference type="InterPro" id="IPR030395">
    <property type="entry name" value="GP_PDE_dom"/>
</dbReference>
<dbReference type="OMA" id="SPWLTLN"/>
<keyword evidence="5" id="KW-0378">Hydrolase</keyword>
<dbReference type="Proteomes" id="UP000243459">
    <property type="component" value="Chromosome 1"/>
</dbReference>
<evidence type="ECO:0000256" key="8">
    <source>
        <dbReference type="SAM" id="MobiDB-lite"/>
    </source>
</evidence>
<dbReference type="FunFam" id="3.20.20.190:FF:000011">
    <property type="entry name" value="Glycerophosphodiester phosphodiesterase GDPDL3"/>
    <property type="match status" value="1"/>
</dbReference>
<evidence type="ECO:0000256" key="7">
    <source>
        <dbReference type="ARBA" id="ARBA00047512"/>
    </source>
</evidence>
<evidence type="ECO:0000259" key="10">
    <source>
        <dbReference type="PROSITE" id="PS51704"/>
    </source>
</evidence>
<dbReference type="EMBL" id="CM007381">
    <property type="protein sequence ID" value="ONK79062.1"/>
    <property type="molecule type" value="Genomic_DNA"/>
</dbReference>
<evidence type="ECO:0000256" key="9">
    <source>
        <dbReference type="SAM" id="SignalP"/>
    </source>
</evidence>
<gene>
    <name evidence="11" type="ORF">A4U43_C01F2510</name>
</gene>
<keyword evidence="12" id="KW-1185">Reference proteome</keyword>
<dbReference type="Gene3D" id="3.20.20.190">
    <property type="entry name" value="Phosphatidylinositol (PI) phosphodiesterase"/>
    <property type="match status" value="2"/>
</dbReference>
<dbReference type="AlphaFoldDB" id="A0A5P1FLQ0"/>
<dbReference type="EC" id="3.1.4.46" evidence="2"/>
<feature type="signal peptide" evidence="9">
    <location>
        <begin position="1"/>
        <end position="31"/>
    </location>
</feature>
<protein>
    <recommendedName>
        <fullName evidence="2">glycerophosphodiester phosphodiesterase</fullName>
        <ecNumber evidence="2">3.1.4.46</ecNumber>
    </recommendedName>
</protein>
<dbReference type="GO" id="GO:0006071">
    <property type="term" value="P:glycerol metabolic process"/>
    <property type="evidence" value="ECO:0007669"/>
    <property type="project" value="UniProtKB-KW"/>
</dbReference>
<dbReference type="FunFam" id="3.20.20.190:FF:000013">
    <property type="entry name" value="Glycerophosphodiester phosphodiesterase GDPDL3"/>
    <property type="match status" value="1"/>
</dbReference>
<evidence type="ECO:0000256" key="5">
    <source>
        <dbReference type="ARBA" id="ARBA00022801"/>
    </source>
</evidence>
<feature type="domain" description="GP-PDE" evidence="10">
    <location>
        <begin position="46"/>
        <end position="345"/>
    </location>
</feature>
<feature type="compositionally biased region" description="Pro residues" evidence="8">
    <location>
        <begin position="712"/>
        <end position="735"/>
    </location>
</feature>
<dbReference type="GO" id="GO:0006629">
    <property type="term" value="P:lipid metabolic process"/>
    <property type="evidence" value="ECO:0007669"/>
    <property type="project" value="InterPro"/>
</dbReference>
<organism evidence="11 12">
    <name type="scientific">Asparagus officinalis</name>
    <name type="common">Garden asparagus</name>
    <dbReference type="NCBI Taxonomy" id="4686"/>
    <lineage>
        <taxon>Eukaryota</taxon>
        <taxon>Viridiplantae</taxon>
        <taxon>Streptophyta</taxon>
        <taxon>Embryophyta</taxon>
        <taxon>Tracheophyta</taxon>
        <taxon>Spermatophyta</taxon>
        <taxon>Magnoliopsida</taxon>
        <taxon>Liliopsida</taxon>
        <taxon>Asparagales</taxon>
        <taxon>Asparagaceae</taxon>
        <taxon>Asparagoideae</taxon>
        <taxon>Asparagus</taxon>
    </lineage>
</organism>
<dbReference type="GO" id="GO:0008889">
    <property type="term" value="F:glycerophosphodiester phosphodiesterase activity"/>
    <property type="evidence" value="ECO:0007669"/>
    <property type="project" value="UniProtKB-EC"/>
</dbReference>
<dbReference type="Pfam" id="PF03009">
    <property type="entry name" value="GDPD"/>
    <property type="match status" value="1"/>
</dbReference>
<dbReference type="Gramene" id="ONK79062">
    <property type="protein sequence ID" value="ONK79062"/>
    <property type="gene ID" value="A4U43_C01F2510"/>
</dbReference>
<evidence type="ECO:0000313" key="12">
    <source>
        <dbReference type="Proteomes" id="UP000243459"/>
    </source>
</evidence>
<dbReference type="InterPro" id="IPR017946">
    <property type="entry name" value="PLC-like_Pdiesterase_TIM-brl"/>
</dbReference>
<sequence length="765" mass="83876">MWEMRFRCKTLTFVAAFLVLRVLHHRGLVTALAPKSPWLTLSGDAPVVVAKGGFSGIFPESSSDAFQATYLSGSPDTITWCGVQLTKDGTGICIPSMLLDTCTSIQVVFPNETSTYSVDGVPTSGWFSVDYDFQSLEQVSVIRSILSRSDKFDFNAYPILPVEEVQKEINSAPLWLDIQHDLFYTQHNLSMRDYLVSISKKVAANYVSSPEVGFLTGIGSRFNGSKTKLVFRFLEEDIIEPSTNQTYGSLLQNLTFIKTFASGILIPKNYIWPTSDLYLQPHTSIVLDAHKEGLEVFASEFANDGNISYNYSYDPVLEYLNFVDNGIFSVDGVLTDFPATASEAIGCFSHVKRNGSDHGKPVVITHNGASGIYPDCTDLAYQRAVEDGADFIDCPVQVTEDGVLLCMSSINLMDSTTVTTSTLRSRSSLVGDIQQTPGIFTFNLTWDEIQKNLKPAISNPELNYGLLRNPRYTNAGNFTKLSDFLAFAKGKPLSGIVISIEHAAFLAEKLEYSVTEAVIKALKDAGFNNQRSQQVMIQSTNSSVLRKFKQQTSYKCIYNVDESISNADASSLADMKKFATSVAVDKVSIYPVTKAFITGRTDLVKNLQDSGFSVFVYFLRNEYVSQPWDFFSDPIAEINAFVQDAGVDGIITEFPGTVTRYKRNTCLKLGNKMPNYMKPVSVGTLLGAVDPTARPPAVAPMPVLDDADVAEPPLPPAPLKPKVPSPPARSSPEPQPSAGSQLYSASSLLKSLAKVMLSVSFLLLI</sequence>
<dbReference type="OrthoDB" id="1058301at2759"/>
<comment type="catalytic activity">
    <reaction evidence="7">
        <text>a sn-glycero-3-phosphodiester + H2O = an alcohol + sn-glycerol 3-phosphate + H(+)</text>
        <dbReference type="Rhea" id="RHEA:12969"/>
        <dbReference type="ChEBI" id="CHEBI:15377"/>
        <dbReference type="ChEBI" id="CHEBI:15378"/>
        <dbReference type="ChEBI" id="CHEBI:30879"/>
        <dbReference type="ChEBI" id="CHEBI:57597"/>
        <dbReference type="ChEBI" id="CHEBI:83408"/>
        <dbReference type="EC" id="3.1.4.46"/>
    </reaction>
</comment>
<evidence type="ECO:0000256" key="2">
    <source>
        <dbReference type="ARBA" id="ARBA00012247"/>
    </source>
</evidence>
<keyword evidence="4" id="KW-0319">Glycerol metabolism</keyword>
<dbReference type="PROSITE" id="PS51704">
    <property type="entry name" value="GP_PDE"/>
    <property type="match status" value="2"/>
</dbReference>
<evidence type="ECO:0000256" key="3">
    <source>
        <dbReference type="ARBA" id="ARBA00022729"/>
    </source>
</evidence>
<feature type="chain" id="PRO_5024295187" description="glycerophosphodiester phosphodiesterase" evidence="9">
    <location>
        <begin position="32"/>
        <end position="765"/>
    </location>
</feature>
<feature type="domain" description="GP-PDE" evidence="10">
    <location>
        <begin position="361"/>
        <end position="662"/>
    </location>
</feature>
<evidence type="ECO:0000256" key="4">
    <source>
        <dbReference type="ARBA" id="ARBA00022798"/>
    </source>
</evidence>
<feature type="region of interest" description="Disordered" evidence="8">
    <location>
        <begin position="709"/>
        <end position="741"/>
    </location>
</feature>